<dbReference type="Gene3D" id="1.10.260.40">
    <property type="entry name" value="lambda repressor-like DNA-binding domains"/>
    <property type="match status" value="1"/>
</dbReference>
<evidence type="ECO:0000313" key="2">
    <source>
        <dbReference type="EMBL" id="ORO58204.1"/>
    </source>
</evidence>
<dbReference type="SMART" id="SM00530">
    <property type="entry name" value="HTH_XRE"/>
    <property type="match status" value="1"/>
</dbReference>
<name>A0A1X1HBS2_STROR</name>
<dbReference type="EMBL" id="NCUO01000012">
    <property type="protein sequence ID" value="ORO58204.1"/>
    <property type="molecule type" value="Genomic_DNA"/>
</dbReference>
<dbReference type="Pfam" id="PF01381">
    <property type="entry name" value="HTH_3"/>
    <property type="match status" value="1"/>
</dbReference>
<dbReference type="CDD" id="cd00093">
    <property type="entry name" value="HTH_XRE"/>
    <property type="match status" value="1"/>
</dbReference>
<dbReference type="InterPro" id="IPR010982">
    <property type="entry name" value="Lambda_DNA-bd_dom_sf"/>
</dbReference>
<dbReference type="PROSITE" id="PS50943">
    <property type="entry name" value="HTH_CROC1"/>
    <property type="match status" value="1"/>
</dbReference>
<accession>A0A1X1HBS2</accession>
<dbReference type="Proteomes" id="UP000193121">
    <property type="component" value="Unassembled WGS sequence"/>
</dbReference>
<evidence type="ECO:0000259" key="1">
    <source>
        <dbReference type="PROSITE" id="PS50943"/>
    </source>
</evidence>
<dbReference type="AlphaFoldDB" id="A0A1X1HBS2"/>
<dbReference type="RefSeq" id="WP_000797739.1">
    <property type="nucleotide sequence ID" value="NZ_NCUO01000012.1"/>
</dbReference>
<proteinExistence type="predicted"/>
<dbReference type="InterPro" id="IPR001387">
    <property type="entry name" value="Cro/C1-type_HTH"/>
</dbReference>
<gene>
    <name evidence="2" type="ORF">B7717_05775</name>
</gene>
<comment type="caution">
    <text evidence="2">The sequence shown here is derived from an EMBL/GenBank/DDBJ whole genome shotgun (WGS) entry which is preliminary data.</text>
</comment>
<feature type="domain" description="HTH cro/C1-type" evidence="1">
    <location>
        <begin position="36"/>
        <end position="90"/>
    </location>
</feature>
<sequence>MKNSAIGSNWKDIRSELFTKEEILESDMRVDIMSELIEARHEQGISQKKLEELSGVSQPVIARMETGKTSPQLDTVLKVLASLGKTLAVVPLEQEKG</sequence>
<protein>
    <submittedName>
        <fullName evidence="2">Transcriptional regulator</fullName>
    </submittedName>
</protein>
<reference evidence="2 3" key="1">
    <citation type="journal article" date="2016" name="Eur. J. Clin. Microbiol. Infect. Dis.">
        <title>Whole genome sequencing as a tool for phylogenetic analysis of clinical strains of Mitis group streptococci.</title>
        <authorList>
            <person name="Rasmussen L.H."/>
            <person name="Dargis R."/>
            <person name="Hojholt K."/>
            <person name="Christensen J.J."/>
            <person name="Skovgaard O."/>
            <person name="Justesen U.S."/>
            <person name="Rosenvinge F.S."/>
            <person name="Moser C."/>
            <person name="Lukjancenko O."/>
            <person name="Rasmussen S."/>
            <person name="Nielsen X.C."/>
        </authorList>
    </citation>
    <scope>NUCLEOTIDE SEQUENCE [LARGE SCALE GENOMIC DNA]</scope>
    <source>
        <strain evidence="2 3">OD_336064_07</strain>
    </source>
</reference>
<dbReference type="SUPFAM" id="SSF47413">
    <property type="entry name" value="lambda repressor-like DNA-binding domains"/>
    <property type="match status" value="1"/>
</dbReference>
<dbReference type="GO" id="GO:0003677">
    <property type="term" value="F:DNA binding"/>
    <property type="evidence" value="ECO:0007669"/>
    <property type="project" value="InterPro"/>
</dbReference>
<evidence type="ECO:0000313" key="3">
    <source>
        <dbReference type="Proteomes" id="UP000193121"/>
    </source>
</evidence>
<organism evidence="2 3">
    <name type="scientific">Streptococcus oralis subsp. oralis</name>
    <dbReference type="NCBI Taxonomy" id="1891914"/>
    <lineage>
        <taxon>Bacteria</taxon>
        <taxon>Bacillati</taxon>
        <taxon>Bacillota</taxon>
        <taxon>Bacilli</taxon>
        <taxon>Lactobacillales</taxon>
        <taxon>Streptococcaceae</taxon>
        <taxon>Streptococcus</taxon>
    </lineage>
</organism>